<protein>
    <submittedName>
        <fullName evidence="1">Uncharacterized protein</fullName>
    </submittedName>
</protein>
<name>A0A163JXP0_ABSGL</name>
<evidence type="ECO:0000313" key="2">
    <source>
        <dbReference type="Proteomes" id="UP000078561"/>
    </source>
</evidence>
<dbReference type="Proteomes" id="UP000078561">
    <property type="component" value="Unassembled WGS sequence"/>
</dbReference>
<keyword evidence="2" id="KW-1185">Reference proteome</keyword>
<dbReference type="InParanoid" id="A0A163JXP0"/>
<sequence>MSPVAVQLRHFSIYNPHIRAPPFICILTTHSQPTLSLWPSCLLNKPTSIMSFGSPCSAPSSPVLLGHPSWSALLDHDTSHPKK</sequence>
<organism evidence="1">
    <name type="scientific">Absidia glauca</name>
    <name type="common">Pin mould</name>
    <dbReference type="NCBI Taxonomy" id="4829"/>
    <lineage>
        <taxon>Eukaryota</taxon>
        <taxon>Fungi</taxon>
        <taxon>Fungi incertae sedis</taxon>
        <taxon>Mucoromycota</taxon>
        <taxon>Mucoromycotina</taxon>
        <taxon>Mucoromycetes</taxon>
        <taxon>Mucorales</taxon>
        <taxon>Cunninghamellaceae</taxon>
        <taxon>Absidia</taxon>
    </lineage>
</organism>
<gene>
    <name evidence="1" type="primary">ABSGL_08549.1 scaffold 10420</name>
</gene>
<dbReference type="EMBL" id="LT554015">
    <property type="protein sequence ID" value="SAM02733.1"/>
    <property type="molecule type" value="Genomic_DNA"/>
</dbReference>
<evidence type="ECO:0000313" key="1">
    <source>
        <dbReference type="EMBL" id="SAM02733.1"/>
    </source>
</evidence>
<proteinExistence type="predicted"/>
<dbReference type="AlphaFoldDB" id="A0A163JXP0"/>
<accession>A0A163JXP0</accession>
<reference evidence="1" key="1">
    <citation type="submission" date="2016-04" db="EMBL/GenBank/DDBJ databases">
        <authorList>
            <person name="Evans L.H."/>
            <person name="Alamgir A."/>
            <person name="Owens N."/>
            <person name="Weber N.D."/>
            <person name="Virtaneva K."/>
            <person name="Barbian K."/>
            <person name="Babar A."/>
            <person name="Rosenke K."/>
        </authorList>
    </citation>
    <scope>NUCLEOTIDE SEQUENCE [LARGE SCALE GENOMIC DNA]</scope>
    <source>
        <strain evidence="1">CBS 101.48</strain>
    </source>
</reference>